<proteinExistence type="predicted"/>
<dbReference type="RefSeq" id="WP_091901723.1">
    <property type="nucleotide sequence ID" value="NZ_FOYX01000001.1"/>
</dbReference>
<feature type="transmembrane region" description="Helical" evidence="1">
    <location>
        <begin position="172"/>
        <end position="192"/>
    </location>
</feature>
<accession>A0A1I6HY13</accession>
<evidence type="ECO:0000313" key="3">
    <source>
        <dbReference type="Proteomes" id="UP000199462"/>
    </source>
</evidence>
<feature type="transmembrane region" description="Helical" evidence="1">
    <location>
        <begin position="12"/>
        <end position="34"/>
    </location>
</feature>
<reference evidence="3" key="1">
    <citation type="submission" date="2016-10" db="EMBL/GenBank/DDBJ databases">
        <authorList>
            <person name="Varghese N."/>
            <person name="Submissions S."/>
        </authorList>
    </citation>
    <scope>NUCLEOTIDE SEQUENCE [LARGE SCALE GENOMIC DNA]</scope>
    <source>
        <strain evidence="3">DSM 19891</strain>
    </source>
</reference>
<keyword evidence="3" id="KW-1185">Reference proteome</keyword>
<feature type="transmembrane region" description="Helical" evidence="1">
    <location>
        <begin position="140"/>
        <end position="160"/>
    </location>
</feature>
<sequence>MNDILKQFGVAIPILTGFLIICGYMNLWIVYSHFGIRINEYLEIKEILTLFMPDILKYFLMIVIGIVGGLIFTRHIGNKTSTDYDKLSSLPFWNRLIIHVKKTSFLFPLAVLILIFFIIPHDFIFDISGHKPREKFEMTFLLLYPVVIFWTIIWEEISIYLVTEQKIKNHSYFSILSYVLMFFIWGSISSAIKDIGYSKVGKYQVEFEYLNKEYSTTSSILYIGQTQNFLFLHDSVKGSNKIFERKNIQNLEVKKVEGYD</sequence>
<feature type="transmembrane region" description="Helical" evidence="1">
    <location>
        <begin position="96"/>
        <end position="119"/>
    </location>
</feature>
<evidence type="ECO:0000313" key="2">
    <source>
        <dbReference type="EMBL" id="SFR59317.1"/>
    </source>
</evidence>
<dbReference type="AlphaFoldDB" id="A0A1I6HY13"/>
<organism evidence="2 3">
    <name type="scientific">Maribacter stanieri</name>
    <dbReference type="NCBI Taxonomy" id="440514"/>
    <lineage>
        <taxon>Bacteria</taxon>
        <taxon>Pseudomonadati</taxon>
        <taxon>Bacteroidota</taxon>
        <taxon>Flavobacteriia</taxon>
        <taxon>Flavobacteriales</taxon>
        <taxon>Flavobacteriaceae</taxon>
        <taxon>Maribacter</taxon>
    </lineage>
</organism>
<name>A0A1I6HY13_9FLAO</name>
<dbReference type="EMBL" id="FOYX01000001">
    <property type="protein sequence ID" value="SFR59317.1"/>
    <property type="molecule type" value="Genomic_DNA"/>
</dbReference>
<keyword evidence="1" id="KW-0812">Transmembrane</keyword>
<feature type="transmembrane region" description="Helical" evidence="1">
    <location>
        <begin position="55"/>
        <end position="76"/>
    </location>
</feature>
<dbReference type="Proteomes" id="UP000199462">
    <property type="component" value="Unassembled WGS sequence"/>
</dbReference>
<gene>
    <name evidence="2" type="ORF">SAMN04488010_0899</name>
</gene>
<keyword evidence="1" id="KW-1133">Transmembrane helix</keyword>
<evidence type="ECO:0000256" key="1">
    <source>
        <dbReference type="SAM" id="Phobius"/>
    </source>
</evidence>
<keyword evidence="1" id="KW-0472">Membrane</keyword>
<protein>
    <submittedName>
        <fullName evidence="2">Uncharacterized protein</fullName>
    </submittedName>
</protein>